<gene>
    <name evidence="1" type="ORF">PCOR1329_LOCUS82260</name>
</gene>
<name>A0ABN9Y3R2_9DINO</name>
<organism evidence="1 2">
    <name type="scientific">Prorocentrum cordatum</name>
    <dbReference type="NCBI Taxonomy" id="2364126"/>
    <lineage>
        <taxon>Eukaryota</taxon>
        <taxon>Sar</taxon>
        <taxon>Alveolata</taxon>
        <taxon>Dinophyceae</taxon>
        <taxon>Prorocentrales</taxon>
        <taxon>Prorocentraceae</taxon>
        <taxon>Prorocentrum</taxon>
    </lineage>
</organism>
<dbReference type="Proteomes" id="UP001189429">
    <property type="component" value="Unassembled WGS sequence"/>
</dbReference>
<feature type="non-terminal residue" evidence="1">
    <location>
        <position position="1"/>
    </location>
</feature>
<evidence type="ECO:0000313" key="2">
    <source>
        <dbReference type="Proteomes" id="UP001189429"/>
    </source>
</evidence>
<dbReference type="EMBL" id="CAUYUJ010021814">
    <property type="protein sequence ID" value="CAK0907148.1"/>
    <property type="molecule type" value="Genomic_DNA"/>
</dbReference>
<evidence type="ECO:0000313" key="1">
    <source>
        <dbReference type="EMBL" id="CAK0907148.1"/>
    </source>
</evidence>
<proteinExistence type="predicted"/>
<comment type="caution">
    <text evidence="1">The sequence shown here is derived from an EMBL/GenBank/DDBJ whole genome shotgun (WGS) entry which is preliminary data.</text>
</comment>
<reference evidence="1" key="1">
    <citation type="submission" date="2023-10" db="EMBL/GenBank/DDBJ databases">
        <authorList>
            <person name="Chen Y."/>
            <person name="Shah S."/>
            <person name="Dougan E. K."/>
            <person name="Thang M."/>
            <person name="Chan C."/>
        </authorList>
    </citation>
    <scope>NUCLEOTIDE SEQUENCE [LARGE SCALE GENOMIC DNA]</scope>
</reference>
<keyword evidence="2" id="KW-1185">Reference proteome</keyword>
<sequence length="160" mass="16569">AEADALLRSALEHMGSEASAAQAAARAAAHRAAAAEGAAWRAEAESPASGAEASGLSAGVVTAAASVLQRAEAEADSLHSYLLASRWRRAGGGHHGEGAGQLFGESWSALVWPRAWRRARARRGRRGPRGPAVAPRCGCADLPAERSAWPVAVRRHPQTV</sequence>
<protein>
    <submittedName>
        <fullName evidence="1">Uncharacterized protein</fullName>
    </submittedName>
</protein>
<accession>A0ABN9Y3R2</accession>